<evidence type="ECO:0000259" key="2">
    <source>
        <dbReference type="Pfam" id="PF02517"/>
    </source>
</evidence>
<keyword evidence="4" id="KW-1185">Reference proteome</keyword>
<feature type="transmembrane region" description="Helical" evidence="1">
    <location>
        <begin position="158"/>
        <end position="179"/>
    </location>
</feature>
<name>A0A1I4M7H8_9FIRM</name>
<feature type="transmembrane region" description="Helical" evidence="1">
    <location>
        <begin position="89"/>
        <end position="115"/>
    </location>
</feature>
<sequence length="236" mass="27238">MLFNILKTDPAYWEQVKKYDKIDALRAFLVWLVAVITYYNVGKYYVRTGDNIGSYASFSLAFLAIMMVFTRGENLTTIGFNLKNGFKSIVMGIVLGIVIIVTVNYDFITMFAYGFNSSDFKFLLDNFIYYFFVVALVDEIVFRGYVQTRLYGLFKNQFAAILAGAILFALLNIPFQLAYTETGFSELGFYFTFYWRNLAVPFGLHILLSLLYKRYNSIYGPIICYTLITWSGTLFL</sequence>
<keyword evidence="1" id="KW-0812">Transmembrane</keyword>
<proteinExistence type="predicted"/>
<keyword evidence="1" id="KW-0472">Membrane</keyword>
<evidence type="ECO:0000256" key="1">
    <source>
        <dbReference type="SAM" id="Phobius"/>
    </source>
</evidence>
<feature type="transmembrane region" description="Helical" evidence="1">
    <location>
        <begin position="27"/>
        <end position="46"/>
    </location>
</feature>
<feature type="transmembrane region" description="Helical" evidence="1">
    <location>
        <begin position="52"/>
        <end position="69"/>
    </location>
</feature>
<organism evidence="3 4">
    <name type="scientific">Halanaerobium salsuginis</name>
    <dbReference type="NCBI Taxonomy" id="29563"/>
    <lineage>
        <taxon>Bacteria</taxon>
        <taxon>Bacillati</taxon>
        <taxon>Bacillota</taxon>
        <taxon>Clostridia</taxon>
        <taxon>Halanaerobiales</taxon>
        <taxon>Halanaerobiaceae</taxon>
        <taxon>Halanaerobium</taxon>
    </lineage>
</organism>
<accession>A0A1I4M7H8</accession>
<dbReference type="InterPro" id="IPR003675">
    <property type="entry name" value="Rce1/LyrA-like_dom"/>
</dbReference>
<dbReference type="AlphaFoldDB" id="A0A1I4M7H8"/>
<protein>
    <recommendedName>
        <fullName evidence="2">CAAX prenyl protease 2/Lysostaphin resistance protein A-like domain-containing protein</fullName>
    </recommendedName>
</protein>
<dbReference type="STRING" id="29563.SAMN02983006_02523"/>
<evidence type="ECO:0000313" key="3">
    <source>
        <dbReference type="EMBL" id="SFL98995.1"/>
    </source>
</evidence>
<dbReference type="Proteomes" id="UP000199006">
    <property type="component" value="Unassembled WGS sequence"/>
</dbReference>
<keyword evidence="1" id="KW-1133">Transmembrane helix</keyword>
<feature type="domain" description="CAAX prenyl protease 2/Lysostaphin resistance protein A-like" evidence="2">
    <location>
        <begin position="126"/>
        <end position="229"/>
    </location>
</feature>
<dbReference type="GO" id="GO:0004175">
    <property type="term" value="F:endopeptidase activity"/>
    <property type="evidence" value="ECO:0007669"/>
    <property type="project" value="UniProtKB-ARBA"/>
</dbReference>
<dbReference type="Pfam" id="PF02517">
    <property type="entry name" value="Rce1-like"/>
    <property type="match status" value="1"/>
</dbReference>
<gene>
    <name evidence="3" type="ORF">SAMN02983006_02523</name>
</gene>
<dbReference type="OrthoDB" id="1523022at2"/>
<dbReference type="GO" id="GO:0080120">
    <property type="term" value="P:CAAX-box protein maturation"/>
    <property type="evidence" value="ECO:0007669"/>
    <property type="project" value="UniProtKB-ARBA"/>
</dbReference>
<feature type="transmembrane region" description="Helical" evidence="1">
    <location>
        <begin position="127"/>
        <end position="146"/>
    </location>
</feature>
<reference evidence="3 4" key="1">
    <citation type="submission" date="2016-10" db="EMBL/GenBank/DDBJ databases">
        <authorList>
            <person name="de Groot N.N."/>
        </authorList>
    </citation>
    <scope>NUCLEOTIDE SEQUENCE [LARGE SCALE GENOMIC DNA]</scope>
    <source>
        <strain evidence="3 4">ATCC 51327</strain>
    </source>
</reference>
<dbReference type="EMBL" id="FOTI01000049">
    <property type="protein sequence ID" value="SFL98995.1"/>
    <property type="molecule type" value="Genomic_DNA"/>
</dbReference>
<evidence type="ECO:0000313" key="4">
    <source>
        <dbReference type="Proteomes" id="UP000199006"/>
    </source>
</evidence>
<feature type="transmembrane region" description="Helical" evidence="1">
    <location>
        <begin position="218"/>
        <end position="235"/>
    </location>
</feature>
<feature type="transmembrane region" description="Helical" evidence="1">
    <location>
        <begin position="191"/>
        <end position="211"/>
    </location>
</feature>
<dbReference type="RefSeq" id="WP_089862530.1">
    <property type="nucleotide sequence ID" value="NZ_FOTI01000049.1"/>
</dbReference>